<name>A0A0V1PXH0_9ASCO</name>
<dbReference type="AlphaFoldDB" id="A0A0V1PXH0"/>
<organism evidence="1 2">
    <name type="scientific">Debaryomyces fabryi</name>
    <dbReference type="NCBI Taxonomy" id="58627"/>
    <lineage>
        <taxon>Eukaryota</taxon>
        <taxon>Fungi</taxon>
        <taxon>Dikarya</taxon>
        <taxon>Ascomycota</taxon>
        <taxon>Saccharomycotina</taxon>
        <taxon>Pichiomycetes</taxon>
        <taxon>Debaryomycetaceae</taxon>
        <taxon>Debaryomyces</taxon>
    </lineage>
</organism>
<evidence type="ECO:0000313" key="1">
    <source>
        <dbReference type="EMBL" id="KSA00810.1"/>
    </source>
</evidence>
<protein>
    <submittedName>
        <fullName evidence="1">Uncharacterized protein</fullName>
    </submittedName>
</protein>
<dbReference type="RefSeq" id="XP_015466912.1">
    <property type="nucleotide sequence ID" value="XM_015612288.1"/>
</dbReference>
<gene>
    <name evidence="1" type="ORF">AC631_03459</name>
</gene>
<evidence type="ECO:0000313" key="2">
    <source>
        <dbReference type="Proteomes" id="UP000054251"/>
    </source>
</evidence>
<comment type="caution">
    <text evidence="1">The sequence shown here is derived from an EMBL/GenBank/DDBJ whole genome shotgun (WGS) entry which is preliminary data.</text>
</comment>
<proteinExistence type="predicted"/>
<dbReference type="GeneID" id="26840468"/>
<sequence>MVFSRSATIFKDSIMVGLIIQVVAGMLSDHTNKGMLTDSYTAILFQIDISRSLEIVNHKVMVLTTQNV</sequence>
<dbReference type="Proteomes" id="UP000054251">
    <property type="component" value="Unassembled WGS sequence"/>
</dbReference>
<accession>A0A0V1PXH0</accession>
<dbReference type="EMBL" id="LMYN01000074">
    <property type="protein sequence ID" value="KSA00810.1"/>
    <property type="molecule type" value="Genomic_DNA"/>
</dbReference>
<keyword evidence="2" id="KW-1185">Reference proteome</keyword>
<reference evidence="1 2" key="1">
    <citation type="submission" date="2015-11" db="EMBL/GenBank/DDBJ databases">
        <title>The genome of Debaryomyces fabryi.</title>
        <authorList>
            <person name="Tafer H."/>
            <person name="Lopandic K."/>
        </authorList>
    </citation>
    <scope>NUCLEOTIDE SEQUENCE [LARGE SCALE GENOMIC DNA]</scope>
    <source>
        <strain evidence="1 2">CBS 789</strain>
    </source>
</reference>